<keyword evidence="2" id="KW-1185">Reference proteome</keyword>
<reference evidence="1" key="1">
    <citation type="submission" date="2021-02" db="EMBL/GenBank/DDBJ databases">
        <authorList>
            <person name="Dougan E. K."/>
            <person name="Rhodes N."/>
            <person name="Thang M."/>
            <person name="Chan C."/>
        </authorList>
    </citation>
    <scope>NUCLEOTIDE SEQUENCE</scope>
</reference>
<proteinExistence type="predicted"/>
<dbReference type="EMBL" id="CAJNNV010019799">
    <property type="protein sequence ID" value="CAE8606742.1"/>
    <property type="molecule type" value="Genomic_DNA"/>
</dbReference>
<feature type="non-terminal residue" evidence="1">
    <location>
        <position position="151"/>
    </location>
</feature>
<sequence>TSCPRQSFCSLPKVTKMQPPMLSVMGQFGVSWQINITFDRNMEFKRTGLSSGIYLQGKKDSEEATSVFVMDYTSMTIDGPTLQIDTSGILNDRLRDFDLVITDTALRGKEFMPFNGMKMGDPNQLTISLKDTMDPVVEDFRPLNSARSVAL</sequence>
<evidence type="ECO:0000313" key="1">
    <source>
        <dbReference type="EMBL" id="CAE8606742.1"/>
    </source>
</evidence>
<name>A0A813F8W8_POLGL</name>
<gene>
    <name evidence="1" type="ORF">PGLA1383_LOCUS24715</name>
</gene>
<accession>A0A813F8W8</accession>
<dbReference type="Proteomes" id="UP000654075">
    <property type="component" value="Unassembled WGS sequence"/>
</dbReference>
<protein>
    <submittedName>
        <fullName evidence="1">Uncharacterized protein</fullName>
    </submittedName>
</protein>
<dbReference type="AlphaFoldDB" id="A0A813F8W8"/>
<organism evidence="1 2">
    <name type="scientific">Polarella glacialis</name>
    <name type="common">Dinoflagellate</name>
    <dbReference type="NCBI Taxonomy" id="89957"/>
    <lineage>
        <taxon>Eukaryota</taxon>
        <taxon>Sar</taxon>
        <taxon>Alveolata</taxon>
        <taxon>Dinophyceae</taxon>
        <taxon>Suessiales</taxon>
        <taxon>Suessiaceae</taxon>
        <taxon>Polarella</taxon>
    </lineage>
</organism>
<evidence type="ECO:0000313" key="2">
    <source>
        <dbReference type="Proteomes" id="UP000654075"/>
    </source>
</evidence>
<comment type="caution">
    <text evidence="1">The sequence shown here is derived from an EMBL/GenBank/DDBJ whole genome shotgun (WGS) entry which is preliminary data.</text>
</comment>
<feature type="non-terminal residue" evidence="1">
    <location>
        <position position="1"/>
    </location>
</feature>